<name>A0A9B7CXP1_BOMTE</name>
<dbReference type="GO" id="GO:0000272">
    <property type="term" value="P:polysaccharide catabolic process"/>
    <property type="evidence" value="ECO:0007669"/>
    <property type="project" value="UniProtKB-KW"/>
</dbReference>
<dbReference type="FunFam" id="3.10.50.10:FF:000004">
    <property type="entry name" value="Chitinase 5"/>
    <property type="match status" value="1"/>
</dbReference>
<organism evidence="17 18">
    <name type="scientific">Bombus terrestris</name>
    <name type="common">Buff-tailed bumblebee</name>
    <name type="synonym">Apis terrestris</name>
    <dbReference type="NCBI Taxonomy" id="30195"/>
    <lineage>
        <taxon>Eukaryota</taxon>
        <taxon>Metazoa</taxon>
        <taxon>Ecdysozoa</taxon>
        <taxon>Arthropoda</taxon>
        <taxon>Hexapoda</taxon>
        <taxon>Insecta</taxon>
        <taxon>Pterygota</taxon>
        <taxon>Neoptera</taxon>
        <taxon>Endopterygota</taxon>
        <taxon>Hymenoptera</taxon>
        <taxon>Apocrita</taxon>
        <taxon>Aculeata</taxon>
        <taxon>Apoidea</taxon>
        <taxon>Anthophila</taxon>
        <taxon>Apidae</taxon>
        <taxon>Bombus</taxon>
        <taxon>Bombus</taxon>
    </lineage>
</organism>
<evidence type="ECO:0000259" key="16">
    <source>
        <dbReference type="PROSITE" id="PS51910"/>
    </source>
</evidence>
<dbReference type="FunFam" id="3.20.20.80:FF:000007">
    <property type="entry name" value="Acidic mammalian chitinase"/>
    <property type="match status" value="1"/>
</dbReference>
<feature type="compositionally biased region" description="Basic and acidic residues" evidence="13">
    <location>
        <begin position="1590"/>
        <end position="1601"/>
    </location>
</feature>
<dbReference type="SMART" id="SM00494">
    <property type="entry name" value="ChtBD2"/>
    <property type="match status" value="2"/>
</dbReference>
<keyword evidence="6 12" id="KW-0378">Hydrolase</keyword>
<dbReference type="Gene3D" id="2.170.140.10">
    <property type="entry name" value="Chitin binding domain"/>
    <property type="match status" value="2"/>
</dbReference>
<sequence length="1980" mass="222053">MDWENRTVSLLLCLSILLATIHNGNAERKIVCYYTNWSIYRPGTAKFSPQNINPYLCTHLIYAFGGFTKDNALKPFDKYQDIEKGGYAKFTGLKTYNKNLKTLLAIGGWNEGSSRFSPMVADPDRRREFVKNAIKFLRKNHFDGLDLDWEYPAFRDGGKPRDKDNYASLVQELREEFERESSKTGRPRLLLTLAMPAGIEYIDKGYDIPRLNEYLDFINLLSYDYHSSYEPAVDHHSPLYPLEEDNEYNYDTELTIDYTVNYLLKKGASPAKIILGIPTYGRSYTLFNEDATDLGSPADGPGVEGDATREKGYLAYYEICESLAQSDEWQVVQPNAKAMGPYAYKGDQWVGYDDEDIVKLKAKYANEKNLGGIMFWTIDNDDFRGKCHDRPYPLIEAAKEMLLTDSSNTVQKSKTVDNRKKPRAQGVQSNTVRRKGGRRSTTTAAPAPKIRASSSRPKYRTFSRPKISEEEEEDQRVDRRSYDPSSDEEDSSERGNAVKTANKNEGPSNKNKRRSSKDRSSSNRNRRKQARRKEETNSNSNEKSLSNKLTTPEPPTTPDPGTDFKCEDEGFFPHPRDCKKYFWCLESGPGGLGVVAHQFTCPSGLVFNKAADSCDYPRNVVCPKSKTSQSSASTTRAPITAATSRTTYLYSTTRRPSPEKPDTEEEYEYYDEDDDEVEEEDEEEGEEEEPKTTTTPKALLYKTITRNKPSTTTTTSTTEAPSTTSKVGKNEPEITNIEDEEDPRVIKELIMLIKKAGGIEQLEKQLLLQDKNADNSANSGSVNATPATISRTLYERVLNRQAGKVTNRQRTSTNTNYANGPGSAQFEGLDEVPEVKSLRRSQKPQYVTIERPKPSTKEPPIEDEQLDEEEDLDEDNTDVASSEEQTISNPFLASSTQRATPNYINIRRARPSTSRYENDVEEKNKNTEEEAPIPTRRRRPSVFPKNTETSSSENTRDQESRSSANEESPQTTKSRYVSVQRFRSTTSHPTEVVTQVASTSQEPITESISSEATEIDQKVDTTTATSPVINILPLIGLSSTPNDILVDSETEKPIPTTTPEASSTTTESVKLVEDSATEILLTTAPANLSTLSVPNTRINTASVSQPRPFSFNRRNRPTTEPTTTPLSPSNDQTRSKVASSEVNRLPTLKELIGYQTNEYASSPSPIFLSLFPLRAKDEEILSHEKDTNRILEGTTVRNDTIFNAEPTTLMPNKHDQNEETGYAIQNDLDLSVDSIDTYYVEDNIAIDENDISSTNKKRIDRQDWSTTVTLKPTTMRGIPLVDLLQSQVPRGFYVTRSETEHPIPEQLKNDESTTEWTTLSIESKENVSSKIANEIEQPNAGRTIVTDFNHNDSEENSKSSTQVITTLKPDFSTMINEDKDRDESIAPSTNRVQTEKDMDLFTEIPSLETNAAPSISIPVISPTDSPVTFTSLSPNEPESIVSTTSESLTNDDATLSIKNTDFTSTSVTEVQSNFTTKTNILESVTETGLHIENETHAANLQENYSTEKTDEKVSSIQQTGEARRNVVKDGEESKLSSSLSITTRPSTQSERSANKFNRRRQRIEFNPNQEFGRKSQDGRQNHRYVSPSNEDQKDSIKETRRTQHPRRRVISYRGRHRRPFVTSTAVNDSFASDTTTRTTNRTVNGDDKLNVTKKSAKEESEQIEAITGSTKRTKADNSVENRNDGENANKEETSVEKKVVPKANLTGKEAISKEERLRIEENIGRSESEVNSSKSTVTSRTPGNLPSTRLRKPTTFNLATLQSKTSNTFANHRKTHSNDGKSQTLANEKLDAVDERTETAKSEKDIDQSSRAQEFAVTLADPPSPQTSATGRPPLRNGLRRKISTTVAPRTDATTSRATLRFTPSLRDRQKSKTKDKTLQNVTTRPRRPPVIDYDYYEDEEESVVGKSTFNGKLFLTSKGTFRCLDQGNFPHPDSCKKFITCARMVNGQVIGAEYTCPDKLSFDPVGGICNWSAGLGCKE</sequence>
<dbReference type="RefSeq" id="XP_020720982.2">
    <property type="nucleotide sequence ID" value="XM_020865323.2"/>
</dbReference>
<evidence type="ECO:0000256" key="10">
    <source>
        <dbReference type="ARBA" id="ARBA00023295"/>
    </source>
</evidence>
<evidence type="ECO:0000259" key="15">
    <source>
        <dbReference type="PROSITE" id="PS50940"/>
    </source>
</evidence>
<evidence type="ECO:0000256" key="8">
    <source>
        <dbReference type="ARBA" id="ARBA00023157"/>
    </source>
</evidence>
<feature type="region of interest" description="Disordered" evidence="13">
    <location>
        <begin position="800"/>
        <end position="1008"/>
    </location>
</feature>
<evidence type="ECO:0000256" key="11">
    <source>
        <dbReference type="ARBA" id="ARBA00023326"/>
    </source>
</evidence>
<dbReference type="GO" id="GO:0008061">
    <property type="term" value="F:chitin binding"/>
    <property type="evidence" value="ECO:0007669"/>
    <property type="project" value="UniProtKB-KW"/>
</dbReference>
<keyword evidence="8" id="KW-1015">Disulfide bond</keyword>
<feature type="domain" description="Chitin-binding type-2" evidence="15">
    <location>
        <begin position="563"/>
        <end position="624"/>
    </location>
</feature>
<dbReference type="GeneID" id="100649549"/>
<dbReference type="Pfam" id="PF01607">
    <property type="entry name" value="CBM_14"/>
    <property type="match status" value="2"/>
</dbReference>
<feature type="compositionally biased region" description="Polar residues" evidence="13">
    <location>
        <begin position="878"/>
        <end position="903"/>
    </location>
</feature>
<feature type="compositionally biased region" description="Polar residues" evidence="13">
    <location>
        <begin position="1535"/>
        <end position="1555"/>
    </location>
</feature>
<feature type="compositionally biased region" description="Low complexity" evidence="13">
    <location>
        <begin position="1106"/>
        <end position="1125"/>
    </location>
</feature>
<keyword evidence="11" id="KW-0624">Polysaccharide degradation</keyword>
<evidence type="ECO:0000256" key="4">
    <source>
        <dbReference type="ARBA" id="ARBA00022669"/>
    </source>
</evidence>
<evidence type="ECO:0000256" key="7">
    <source>
        <dbReference type="ARBA" id="ARBA00023024"/>
    </source>
</evidence>
<feature type="compositionally biased region" description="Polar residues" evidence="13">
    <location>
        <begin position="1729"/>
        <end position="1747"/>
    </location>
</feature>
<dbReference type="InterPro" id="IPR029070">
    <property type="entry name" value="Chitinase_insertion_sf"/>
</dbReference>
<dbReference type="SUPFAM" id="SSF57625">
    <property type="entry name" value="Invertebrate chitin-binding proteins"/>
    <property type="match status" value="2"/>
</dbReference>
<feature type="compositionally biased region" description="Polar residues" evidence="13">
    <location>
        <begin position="961"/>
        <end position="1008"/>
    </location>
</feature>
<dbReference type="InterPro" id="IPR036508">
    <property type="entry name" value="Chitin-bd_dom_sf"/>
</dbReference>
<comment type="similarity">
    <text evidence="2">Belongs to the glycosyl hydrolase 18 family. Chitinase class II subfamily.</text>
</comment>
<proteinExistence type="inferred from homology"/>
<dbReference type="InterPro" id="IPR002557">
    <property type="entry name" value="Chitin-bd_dom"/>
</dbReference>
<feature type="compositionally biased region" description="Basic and acidic residues" evidence="13">
    <location>
        <begin position="850"/>
        <end position="860"/>
    </location>
</feature>
<feature type="region of interest" description="Disordered" evidence="13">
    <location>
        <begin position="405"/>
        <end position="568"/>
    </location>
</feature>
<evidence type="ECO:0000256" key="5">
    <source>
        <dbReference type="ARBA" id="ARBA00022729"/>
    </source>
</evidence>
<keyword evidence="5 14" id="KW-0732">Signal</keyword>
<feature type="compositionally biased region" description="Basic and acidic residues" evidence="13">
    <location>
        <begin position="1521"/>
        <end position="1534"/>
    </location>
</feature>
<dbReference type="CDD" id="cd02872">
    <property type="entry name" value="GH18_chitolectin_chitotriosidase"/>
    <property type="match status" value="1"/>
</dbReference>
<evidence type="ECO:0000256" key="2">
    <source>
        <dbReference type="ARBA" id="ARBA00009121"/>
    </source>
</evidence>
<feature type="domain" description="Chitin-binding type-2" evidence="15">
    <location>
        <begin position="1921"/>
        <end position="1980"/>
    </location>
</feature>
<dbReference type="PANTHER" id="PTHR11177:SF399">
    <property type="entry name" value="CHITINASE 6, ISOFORM C"/>
    <property type="match status" value="1"/>
</dbReference>
<evidence type="ECO:0000256" key="1">
    <source>
        <dbReference type="ARBA" id="ARBA00000822"/>
    </source>
</evidence>
<dbReference type="OrthoDB" id="73875at2759"/>
<dbReference type="FunFam" id="2.170.140.10:FF:000005">
    <property type="entry name" value="Acidic mammalian chitinase"/>
    <property type="match status" value="1"/>
</dbReference>
<keyword evidence="10 12" id="KW-0326">Glycosidase</keyword>
<dbReference type="Proteomes" id="UP000835206">
    <property type="component" value="Chromosome 11"/>
</dbReference>
<feature type="region of interest" description="Disordered" evidence="13">
    <location>
        <begin position="624"/>
        <end position="740"/>
    </location>
</feature>
<dbReference type="PROSITE" id="PS51910">
    <property type="entry name" value="GH18_2"/>
    <property type="match status" value="1"/>
</dbReference>
<dbReference type="SMART" id="SM00636">
    <property type="entry name" value="Glyco_18"/>
    <property type="match status" value="1"/>
</dbReference>
<feature type="compositionally biased region" description="Low complexity" evidence="13">
    <location>
        <begin position="624"/>
        <end position="654"/>
    </location>
</feature>
<dbReference type="Gene3D" id="3.20.20.80">
    <property type="entry name" value="Glycosidases"/>
    <property type="match status" value="1"/>
</dbReference>
<feature type="compositionally biased region" description="Polar residues" evidence="13">
    <location>
        <begin position="1621"/>
        <end position="1633"/>
    </location>
</feature>
<dbReference type="InterPro" id="IPR050314">
    <property type="entry name" value="Glycosyl_Hydrlase_18"/>
</dbReference>
<reference evidence="18" key="1">
    <citation type="submission" date="2025-08" db="UniProtKB">
        <authorList>
            <consortium name="RefSeq"/>
        </authorList>
    </citation>
    <scope>IDENTIFICATION</scope>
</reference>
<dbReference type="InterPro" id="IPR017853">
    <property type="entry name" value="GH"/>
</dbReference>
<keyword evidence="17" id="KW-1185">Reference proteome</keyword>
<feature type="domain" description="GH18" evidence="16">
    <location>
        <begin position="28"/>
        <end position="405"/>
    </location>
</feature>
<keyword evidence="7" id="KW-0146">Chitin degradation</keyword>
<evidence type="ECO:0000256" key="13">
    <source>
        <dbReference type="SAM" id="MobiDB-lite"/>
    </source>
</evidence>
<dbReference type="PROSITE" id="PS50940">
    <property type="entry name" value="CHIT_BIND_II"/>
    <property type="match status" value="2"/>
</dbReference>
<protein>
    <recommendedName>
        <fullName evidence="3">chitinase</fullName>
        <ecNumber evidence="3">3.2.1.14</ecNumber>
    </recommendedName>
</protein>
<keyword evidence="4" id="KW-0147">Chitin-binding</keyword>
<feature type="compositionally biased region" description="Basic and acidic residues" evidence="13">
    <location>
        <begin position="916"/>
        <end position="928"/>
    </location>
</feature>
<dbReference type="GO" id="GO:0008843">
    <property type="term" value="F:endochitinase activity"/>
    <property type="evidence" value="ECO:0007669"/>
    <property type="project" value="UniProtKB-EC"/>
</dbReference>
<dbReference type="InterPro" id="IPR011583">
    <property type="entry name" value="Chitinase_II/V-like_cat"/>
</dbReference>
<evidence type="ECO:0000313" key="18">
    <source>
        <dbReference type="RefSeq" id="XP_020720982.2"/>
    </source>
</evidence>
<feature type="compositionally biased region" description="Polar residues" evidence="13">
    <location>
        <begin position="944"/>
        <end position="953"/>
    </location>
</feature>
<feature type="compositionally biased region" description="Polar residues" evidence="13">
    <location>
        <begin position="1126"/>
        <end position="1141"/>
    </location>
</feature>
<dbReference type="Pfam" id="PF00704">
    <property type="entry name" value="Glyco_hydro_18"/>
    <property type="match status" value="1"/>
</dbReference>
<feature type="compositionally biased region" description="Basic and acidic residues" evidence="13">
    <location>
        <begin position="1571"/>
        <end position="1580"/>
    </location>
</feature>
<feature type="compositionally biased region" description="Basic residues" evidence="13">
    <location>
        <begin position="1602"/>
        <end position="1619"/>
    </location>
</feature>
<dbReference type="InterPro" id="IPR001579">
    <property type="entry name" value="Glyco_hydro_18_chit_AS"/>
</dbReference>
<feature type="region of interest" description="Disordered" evidence="13">
    <location>
        <begin position="1868"/>
        <end position="1887"/>
    </location>
</feature>
<dbReference type="KEGG" id="bter:100649549"/>
<feature type="region of interest" description="Disordered" evidence="13">
    <location>
        <begin position="1099"/>
        <end position="1141"/>
    </location>
</feature>
<evidence type="ECO:0000256" key="6">
    <source>
        <dbReference type="ARBA" id="ARBA00022801"/>
    </source>
</evidence>
<feature type="signal peptide" evidence="14">
    <location>
        <begin position="1"/>
        <end position="26"/>
    </location>
</feature>
<feature type="compositionally biased region" description="Acidic residues" evidence="13">
    <location>
        <begin position="861"/>
        <end position="877"/>
    </location>
</feature>
<feature type="compositionally biased region" description="Low complexity" evidence="13">
    <location>
        <begin position="710"/>
        <end position="725"/>
    </location>
</feature>
<feature type="compositionally biased region" description="Low complexity" evidence="13">
    <location>
        <begin position="537"/>
        <end position="551"/>
    </location>
</feature>
<dbReference type="SUPFAM" id="SSF54556">
    <property type="entry name" value="Chitinase insertion domain"/>
    <property type="match status" value="1"/>
</dbReference>
<dbReference type="PROSITE" id="PS01095">
    <property type="entry name" value="GH18_1"/>
    <property type="match status" value="1"/>
</dbReference>
<feature type="region of interest" description="Disordered" evidence="13">
    <location>
        <begin position="1502"/>
        <end position="1698"/>
    </location>
</feature>
<evidence type="ECO:0000313" key="17">
    <source>
        <dbReference type="Proteomes" id="UP000835206"/>
    </source>
</evidence>
<dbReference type="PANTHER" id="PTHR11177">
    <property type="entry name" value="CHITINASE"/>
    <property type="match status" value="1"/>
</dbReference>
<feature type="compositionally biased region" description="Basic and acidic residues" evidence="13">
    <location>
        <begin position="1673"/>
        <end position="1698"/>
    </location>
</feature>
<feature type="compositionally biased region" description="Low complexity" evidence="13">
    <location>
        <begin position="1053"/>
        <end position="1067"/>
    </location>
</feature>
<accession>A0A9B7CXP1</accession>
<feature type="compositionally biased region" description="Basic and acidic residues" evidence="13">
    <location>
        <begin position="1644"/>
        <end position="1660"/>
    </location>
</feature>
<feature type="compositionally biased region" description="Acidic residues" evidence="13">
    <location>
        <begin position="662"/>
        <end position="689"/>
    </location>
</feature>
<feature type="region of interest" description="Disordered" evidence="13">
    <location>
        <begin position="1722"/>
        <end position="1751"/>
    </location>
</feature>
<dbReference type="SUPFAM" id="SSF51445">
    <property type="entry name" value="(Trans)glycosidases"/>
    <property type="match status" value="1"/>
</dbReference>
<gene>
    <name evidence="18" type="primary">LOC100649549</name>
</gene>
<dbReference type="EC" id="3.2.1.14" evidence="3"/>
<evidence type="ECO:0000256" key="12">
    <source>
        <dbReference type="RuleBase" id="RU000489"/>
    </source>
</evidence>
<feature type="compositionally biased region" description="Basic and acidic residues" evidence="13">
    <location>
        <begin position="1868"/>
        <end position="1878"/>
    </location>
</feature>
<evidence type="ECO:0000256" key="9">
    <source>
        <dbReference type="ARBA" id="ARBA00023277"/>
    </source>
</evidence>
<dbReference type="Gene3D" id="3.10.50.10">
    <property type="match status" value="1"/>
</dbReference>
<comment type="catalytic activity">
    <reaction evidence="1">
        <text>Random endo-hydrolysis of N-acetyl-beta-D-glucosaminide (1-&gt;4)-beta-linkages in chitin and chitodextrins.</text>
        <dbReference type="EC" id="3.2.1.14"/>
    </reaction>
</comment>
<dbReference type="GO" id="GO:0005576">
    <property type="term" value="C:extracellular region"/>
    <property type="evidence" value="ECO:0007669"/>
    <property type="project" value="InterPro"/>
</dbReference>
<evidence type="ECO:0000256" key="3">
    <source>
        <dbReference type="ARBA" id="ARBA00012729"/>
    </source>
</evidence>
<dbReference type="InterPro" id="IPR001223">
    <property type="entry name" value="Glyco_hydro18_cat"/>
</dbReference>
<feature type="region of interest" description="Disordered" evidence="13">
    <location>
        <begin position="1046"/>
        <end position="1067"/>
    </location>
</feature>
<evidence type="ECO:0000256" key="14">
    <source>
        <dbReference type="SAM" id="SignalP"/>
    </source>
</evidence>
<feature type="compositionally biased region" description="Polar residues" evidence="13">
    <location>
        <begin position="804"/>
        <end position="818"/>
    </location>
</feature>
<dbReference type="GO" id="GO:0006032">
    <property type="term" value="P:chitin catabolic process"/>
    <property type="evidence" value="ECO:0007669"/>
    <property type="project" value="UniProtKB-KW"/>
</dbReference>
<keyword evidence="9" id="KW-0119">Carbohydrate metabolism</keyword>
<feature type="chain" id="PRO_5038537303" description="chitinase" evidence="14">
    <location>
        <begin position="27"/>
        <end position="1980"/>
    </location>
</feature>